<dbReference type="InterPro" id="IPR050833">
    <property type="entry name" value="Poly_Biosynth_Transport"/>
</dbReference>
<keyword evidence="4 6" id="KW-1133">Transmembrane helix</keyword>
<protein>
    <submittedName>
        <fullName evidence="7">Polysaccharide biosynthesis protein</fullName>
    </submittedName>
</protein>
<dbReference type="Pfam" id="PF01943">
    <property type="entry name" value="Polysacc_synt"/>
    <property type="match status" value="1"/>
</dbReference>
<feature type="transmembrane region" description="Helical" evidence="6">
    <location>
        <begin position="342"/>
        <end position="363"/>
    </location>
</feature>
<gene>
    <name evidence="7" type="ORF">OINT_1000322</name>
</gene>
<feature type="transmembrane region" description="Helical" evidence="6">
    <location>
        <begin position="90"/>
        <end position="112"/>
    </location>
</feature>
<feature type="transmembrane region" description="Helical" evidence="6">
    <location>
        <begin position="162"/>
        <end position="184"/>
    </location>
</feature>
<accession>C4WI56</accession>
<dbReference type="HOGENOM" id="CLU_642255_0_0_5"/>
<sequence>MRQISVDVLGTLCFSGLRENGAYAAPSEIQQKALRFTTVRTGPKIRYENLKRHWSTLLSYAASSGSLFAANIAQLFTFALLARYLGSHEFGLFVTVMAITNIATFICGLGGAECLVRRVAQDRTIYPAMLGHNLILIAITGIVLVAAGMIILPLWLYNSPEFTGNLFGLFLLLVTNIVLMRLILLVEQIYIAHTDFVSANLSVVGFAIARTIAAAIACLLFGVSTVVGWAYWQFGAHVLVAVVYALFLRRLGRPQYMIVRDEIRLGVMFASQFIFKAVRQNADLLLLGTLMPPSVVGSYGVTRRIIDSSTLTVEAMNRLVYPHLARASANGIHHALPITMRLLGAAFAIGILTSLAVFIIAPYLPYLFGSEYDTLVSFCRTLCWITVFVALWSIAVDLLGAASQHSYRTAVLNTGNILGAPLLALATWYAPITGTFAAIYAIEISIVLASWGCVIYLVRRSRDAEEKKAVSTVGA</sequence>
<dbReference type="PANTHER" id="PTHR30250:SF26">
    <property type="entry name" value="PSMA PROTEIN"/>
    <property type="match status" value="1"/>
</dbReference>
<feature type="transmembrane region" description="Helical" evidence="6">
    <location>
        <begin position="436"/>
        <end position="458"/>
    </location>
</feature>
<feature type="transmembrane region" description="Helical" evidence="6">
    <location>
        <begin position="229"/>
        <end position="248"/>
    </location>
</feature>
<organism evidence="7 8">
    <name type="scientific">Brucella intermedia LMG 3301</name>
    <dbReference type="NCBI Taxonomy" id="641118"/>
    <lineage>
        <taxon>Bacteria</taxon>
        <taxon>Pseudomonadati</taxon>
        <taxon>Pseudomonadota</taxon>
        <taxon>Alphaproteobacteria</taxon>
        <taxon>Hyphomicrobiales</taxon>
        <taxon>Brucellaceae</taxon>
        <taxon>Brucella/Ochrobactrum group</taxon>
        <taxon>Brucella</taxon>
    </lineage>
</organism>
<evidence type="ECO:0000256" key="6">
    <source>
        <dbReference type="SAM" id="Phobius"/>
    </source>
</evidence>
<keyword evidence="2" id="KW-1003">Cell membrane</keyword>
<dbReference type="PANTHER" id="PTHR30250">
    <property type="entry name" value="PST FAMILY PREDICTED COLANIC ACID TRANSPORTER"/>
    <property type="match status" value="1"/>
</dbReference>
<evidence type="ECO:0000256" key="4">
    <source>
        <dbReference type="ARBA" id="ARBA00022989"/>
    </source>
</evidence>
<reference evidence="7 8" key="1">
    <citation type="submission" date="2009-05" db="EMBL/GenBank/DDBJ databases">
        <authorList>
            <person name="Setubal J.C."/>
            <person name="Boyle S."/>
            <person name="Crasta O.R."/>
            <person name="Gillespie J.J."/>
            <person name="Kenyon R.W."/>
            <person name="Lu J."/>
            <person name="Mane S."/>
            <person name="Nagrani S."/>
            <person name="Shallom J.M."/>
            <person name="Shallom S."/>
            <person name="Shukla M."/>
            <person name="Snyder E.E."/>
            <person name="Sobral B.W."/>
            <person name="Wattam A.R."/>
            <person name="Will R."/>
            <person name="Williams K."/>
            <person name="Yoo H."/>
            <person name="Munk C."/>
            <person name="Tapia R."/>
            <person name="Green L."/>
            <person name="Rogers Y."/>
            <person name="Detter J.C."/>
            <person name="Bruce D."/>
            <person name="Brettin T.S."/>
            <person name="Tsolis R."/>
        </authorList>
    </citation>
    <scope>NUCLEOTIDE SEQUENCE [LARGE SCALE GENOMIC DNA]</scope>
    <source>
        <strain evidence="7 8">LMG 3301</strain>
    </source>
</reference>
<feature type="transmembrane region" description="Helical" evidence="6">
    <location>
        <begin position="57"/>
        <end position="84"/>
    </location>
</feature>
<evidence type="ECO:0000256" key="3">
    <source>
        <dbReference type="ARBA" id="ARBA00022692"/>
    </source>
</evidence>
<feature type="transmembrane region" description="Helical" evidence="6">
    <location>
        <begin position="411"/>
        <end position="430"/>
    </location>
</feature>
<proteinExistence type="predicted"/>
<keyword evidence="5 6" id="KW-0472">Membrane</keyword>
<evidence type="ECO:0000313" key="8">
    <source>
        <dbReference type="Proteomes" id="UP000004386"/>
    </source>
</evidence>
<comment type="caution">
    <text evidence="7">The sequence shown here is derived from an EMBL/GenBank/DDBJ whole genome shotgun (WGS) entry which is preliminary data.</text>
</comment>
<name>C4WI56_9HYPH</name>
<feature type="transmembrane region" description="Helical" evidence="6">
    <location>
        <begin position="196"/>
        <end position="223"/>
    </location>
</feature>
<evidence type="ECO:0000256" key="1">
    <source>
        <dbReference type="ARBA" id="ARBA00004651"/>
    </source>
</evidence>
<comment type="subcellular location">
    <subcellularLocation>
        <location evidence="1">Cell membrane</location>
        <topology evidence="1">Multi-pass membrane protein</topology>
    </subcellularLocation>
</comment>
<evidence type="ECO:0000313" key="7">
    <source>
        <dbReference type="EMBL" id="EEQ94982.1"/>
    </source>
</evidence>
<dbReference type="GO" id="GO:0005886">
    <property type="term" value="C:plasma membrane"/>
    <property type="evidence" value="ECO:0007669"/>
    <property type="project" value="UniProtKB-SubCell"/>
</dbReference>
<dbReference type="InterPro" id="IPR002797">
    <property type="entry name" value="Polysacc_synth"/>
</dbReference>
<dbReference type="AlphaFoldDB" id="C4WI56"/>
<keyword evidence="3 6" id="KW-0812">Transmembrane</keyword>
<dbReference type="EMBL" id="ACQA01000001">
    <property type="protein sequence ID" value="EEQ94982.1"/>
    <property type="molecule type" value="Genomic_DNA"/>
</dbReference>
<dbReference type="Proteomes" id="UP000004386">
    <property type="component" value="Unassembled WGS sequence"/>
</dbReference>
<feature type="transmembrane region" description="Helical" evidence="6">
    <location>
        <begin position="133"/>
        <end position="156"/>
    </location>
</feature>
<feature type="transmembrane region" description="Helical" evidence="6">
    <location>
        <begin position="375"/>
        <end position="399"/>
    </location>
</feature>
<evidence type="ECO:0000256" key="2">
    <source>
        <dbReference type="ARBA" id="ARBA00022475"/>
    </source>
</evidence>
<evidence type="ECO:0000256" key="5">
    <source>
        <dbReference type="ARBA" id="ARBA00023136"/>
    </source>
</evidence>